<name>A0A3P6UZF1_CYLGO</name>
<dbReference type="AlphaFoldDB" id="A0A3P6UZF1"/>
<evidence type="ECO:0000313" key="3">
    <source>
        <dbReference type="Proteomes" id="UP000271889"/>
    </source>
</evidence>
<accession>A0A3P6UZF1</accession>
<dbReference type="OrthoDB" id="5871184at2759"/>
<gene>
    <name evidence="2" type="ORF">CGOC_LOCUS8396</name>
</gene>
<sequence>MATGSGGTSSQPAGRLRIPIVYGADDQCSSSNETGTSGNFAIRRRRPIGLYQAGMRSLTHPAPSSEAPPERMSARMRGRQRAALRGRGKPRGAKH</sequence>
<organism evidence="2 3">
    <name type="scientific">Cylicostephanus goldi</name>
    <name type="common">Nematode worm</name>
    <dbReference type="NCBI Taxonomy" id="71465"/>
    <lineage>
        <taxon>Eukaryota</taxon>
        <taxon>Metazoa</taxon>
        <taxon>Ecdysozoa</taxon>
        <taxon>Nematoda</taxon>
        <taxon>Chromadorea</taxon>
        <taxon>Rhabditida</taxon>
        <taxon>Rhabditina</taxon>
        <taxon>Rhabditomorpha</taxon>
        <taxon>Strongyloidea</taxon>
        <taxon>Strongylidae</taxon>
        <taxon>Cylicostephanus</taxon>
    </lineage>
</organism>
<evidence type="ECO:0000313" key="2">
    <source>
        <dbReference type="EMBL" id="VDK85088.1"/>
    </source>
</evidence>
<feature type="region of interest" description="Disordered" evidence="1">
    <location>
        <begin position="51"/>
        <end position="95"/>
    </location>
</feature>
<evidence type="ECO:0000256" key="1">
    <source>
        <dbReference type="SAM" id="MobiDB-lite"/>
    </source>
</evidence>
<keyword evidence="3" id="KW-1185">Reference proteome</keyword>
<dbReference type="Proteomes" id="UP000271889">
    <property type="component" value="Unassembled WGS sequence"/>
</dbReference>
<proteinExistence type="predicted"/>
<feature type="compositionally biased region" description="Basic residues" evidence="1">
    <location>
        <begin position="74"/>
        <end position="95"/>
    </location>
</feature>
<protein>
    <submittedName>
        <fullName evidence="2">Uncharacterized protein</fullName>
    </submittedName>
</protein>
<dbReference type="EMBL" id="UYRV01030745">
    <property type="protein sequence ID" value="VDK85088.1"/>
    <property type="molecule type" value="Genomic_DNA"/>
</dbReference>
<reference evidence="2 3" key="1">
    <citation type="submission" date="2018-11" db="EMBL/GenBank/DDBJ databases">
        <authorList>
            <consortium name="Pathogen Informatics"/>
        </authorList>
    </citation>
    <scope>NUCLEOTIDE SEQUENCE [LARGE SCALE GENOMIC DNA]</scope>
</reference>